<feature type="domain" description="Chitin-binding type-1" evidence="16">
    <location>
        <begin position="423"/>
        <end position="493"/>
    </location>
</feature>
<dbReference type="PROSITE" id="PS51782">
    <property type="entry name" value="LYSM"/>
    <property type="match status" value="1"/>
</dbReference>
<dbReference type="InterPro" id="IPR029070">
    <property type="entry name" value="Chitinase_insertion_sf"/>
</dbReference>
<feature type="transmembrane region" description="Helical" evidence="14">
    <location>
        <begin position="1217"/>
        <end position="1235"/>
    </location>
</feature>
<organism evidence="19 20">
    <name type="scientific">Aspergillus lucknowensis</name>
    <dbReference type="NCBI Taxonomy" id="176173"/>
    <lineage>
        <taxon>Eukaryota</taxon>
        <taxon>Fungi</taxon>
        <taxon>Dikarya</taxon>
        <taxon>Ascomycota</taxon>
        <taxon>Pezizomycotina</taxon>
        <taxon>Eurotiomycetes</taxon>
        <taxon>Eurotiomycetidae</taxon>
        <taxon>Eurotiales</taxon>
        <taxon>Aspergillaceae</taxon>
        <taxon>Aspergillus</taxon>
        <taxon>Aspergillus subgen. Nidulantes</taxon>
    </lineage>
</organism>
<dbReference type="PROSITE" id="PS50941">
    <property type="entry name" value="CHIT_BIND_I_2"/>
    <property type="match status" value="1"/>
</dbReference>
<dbReference type="InterPro" id="IPR053214">
    <property type="entry name" value="LysM12-like"/>
</dbReference>
<evidence type="ECO:0000256" key="7">
    <source>
        <dbReference type="ARBA" id="ARBA00023026"/>
    </source>
</evidence>
<evidence type="ECO:0000256" key="12">
    <source>
        <dbReference type="RuleBase" id="RU000489"/>
    </source>
</evidence>
<dbReference type="EC" id="3.2.1.14" evidence="3"/>
<comment type="caution">
    <text evidence="11">Lacks conserved residue(s) required for the propagation of feature annotation.</text>
</comment>
<keyword evidence="6" id="KW-0146">Chitin degradation</keyword>
<dbReference type="InterPro" id="IPR036779">
    <property type="entry name" value="LysM_dom_sf"/>
</dbReference>
<dbReference type="SUPFAM" id="SSF54556">
    <property type="entry name" value="Chitinase insertion domain"/>
    <property type="match status" value="1"/>
</dbReference>
<keyword evidence="7" id="KW-0843">Virulence</keyword>
<accession>A0ABR4LDS3</accession>
<keyword evidence="9 12" id="KW-0326">Glycosidase</keyword>
<keyword evidence="5 12" id="KW-0378">Hydrolase</keyword>
<feature type="chain" id="PRO_5045752953" description="chitinase" evidence="15">
    <location>
        <begin position="24"/>
        <end position="1304"/>
    </location>
</feature>
<evidence type="ECO:0000256" key="15">
    <source>
        <dbReference type="SAM" id="SignalP"/>
    </source>
</evidence>
<evidence type="ECO:0000256" key="13">
    <source>
        <dbReference type="SAM" id="MobiDB-lite"/>
    </source>
</evidence>
<evidence type="ECO:0000256" key="9">
    <source>
        <dbReference type="ARBA" id="ARBA00023295"/>
    </source>
</evidence>
<dbReference type="Gene3D" id="3.20.20.80">
    <property type="entry name" value="Glycosidases"/>
    <property type="match status" value="1"/>
</dbReference>
<sequence length="1304" mass="144223">MRRTSFLPQALLAIALSFGLAQAAYDVDGSPVLKMGSVVPIDRPDTWYSTIDACPAPCMDQEPQQWTVYSSASRLSQCKQPMLFDLAIHSSMNPMVSGAKVRACTASTHQTLSSRPHNENHTPCLATAEGPKNIPVRFGRNAGSGSSTSSHASDVVAVLDQIQGYMTTAPGCDDPIMFAYSNNTIAGVYVGASFGRETVASLTARLREEAVEAGSITAQLCGRGRNARHVLGIAVDTTGNVAAVRAAVRSWSRAECLRDSDSQAWREEEVKVWESIPHPSNRTRTLRRRDDDDKECETTRVEAGDDCGVLAERCGISASDFDKYNPDDDLCSSLKPGQPVCCSSGELPDIRPKPEEDGTCATHLVKKDEDCSVLGPANGLTNKEIEEFNNGTTWGWNGCGDLNYGINICLSKGDPPMPAPVSNAQCGPTKPGTKKPDDDTKLEDLNPCPLNVCCNIWGQCGISEDYCLEERGPADNPGTSPEGKNGCVASCGLNITNNDDKPASQKRIGYYESWNFDRPCLNQRVRSVDSNTYTHLHWAFASINTDDWTVKINDTYKQWDDFKSLGLERIISFGGWGFSTEPETYDVLRQAMSKENRETFAENVASFLDDEWLDGVDFDWEYPGAMDIPGTPPGNEDDGANYLEFLKVMREKLPEGKTLSIAAPASYWYLKAFPIKKMAEELDYIVYMTYDLHGQWDAENEYANPGCPEGGRCLRSHVNVTETRYALSMITKAGVEGGKIVVGESSYGRSFKMSKEGCTGPECLFEGGWLDSKAKKGLCTDTAGYISNAEIDDIIQNNADVEQWYDSDSGSDILVYDGTEWVAYLGEGLKQTRRWHWESYNMAGTVDWAVDLQNYTNDDYMGPSGDDDLIGEQGDAPKPPDCQDSYDNLDDLDKDKDKIDSECAPQYMLEVLKAILDDALDRYDKMIEDDYDDNFNKYAEAVAKSGDSQVEKFMYEHGDDYFSCTVTETIECCESCHATWDDDSANCRYCEDYDCNYDPSCDQPANEGLCEGIEFRYKNMSQPCPPDYSERGQEEPQPPYRWSQSVYWEMDDDKEDKFYVDLYENTGIDEEFIVWDDVHHWECAPTDDHCADRDWDYNFPVTEGYSKEDVLNPKDLVSEARKNLTTLAPDIGDVLDQMKDRKYYGDADELVDAVSIPILMVQQAVDNMEEVVDAAEEIEEQERKAIILAFLSAILLVVPFVGEVVGAVASMATIGRIIALAGAAGNAAMDIYTIVDDPENAPLAIFSLVLGGIGDLASIAQAAKIRRGMSSEDLGKLGLTGKGSSRGPLNKIDDIRQTNICKIK</sequence>
<dbReference type="CDD" id="cd00035">
    <property type="entry name" value="ChtBD1"/>
    <property type="match status" value="1"/>
</dbReference>
<evidence type="ECO:0000256" key="14">
    <source>
        <dbReference type="SAM" id="Phobius"/>
    </source>
</evidence>
<dbReference type="InterPro" id="IPR001002">
    <property type="entry name" value="Chitin-bd_1"/>
</dbReference>
<keyword evidence="11" id="KW-1015">Disulfide bond</keyword>
<keyword evidence="20" id="KW-1185">Reference proteome</keyword>
<dbReference type="GeneID" id="98141907"/>
<keyword evidence="10" id="KW-0624">Polysaccharide degradation</keyword>
<dbReference type="Gene3D" id="3.10.50.10">
    <property type="match status" value="1"/>
</dbReference>
<dbReference type="CDD" id="cd02878">
    <property type="entry name" value="GH18_zymocin_alpha"/>
    <property type="match status" value="1"/>
</dbReference>
<name>A0ABR4LDS3_9EURO</name>
<evidence type="ECO:0000259" key="16">
    <source>
        <dbReference type="PROSITE" id="PS50941"/>
    </source>
</evidence>
<dbReference type="InterPro" id="IPR001223">
    <property type="entry name" value="Glyco_hydro18_cat"/>
</dbReference>
<evidence type="ECO:0000259" key="18">
    <source>
        <dbReference type="PROSITE" id="PS51910"/>
    </source>
</evidence>
<dbReference type="RefSeq" id="XP_070881668.1">
    <property type="nucleotide sequence ID" value="XM_071026835.1"/>
</dbReference>
<dbReference type="SUPFAM" id="SSF51445">
    <property type="entry name" value="(Trans)glycosidases"/>
    <property type="match status" value="1"/>
</dbReference>
<keyword evidence="8" id="KW-0119">Carbohydrate metabolism</keyword>
<comment type="similarity">
    <text evidence="2">Belongs to the glycosyl hydrolase 18 family. Chitinase class V subfamily.</text>
</comment>
<dbReference type="InterPro" id="IPR036861">
    <property type="entry name" value="Endochitinase-like_sf"/>
</dbReference>
<dbReference type="Proteomes" id="UP001610432">
    <property type="component" value="Unassembled WGS sequence"/>
</dbReference>
<dbReference type="SUPFAM" id="SSF57016">
    <property type="entry name" value="Plant lectins/antimicrobial peptides"/>
    <property type="match status" value="1"/>
</dbReference>
<evidence type="ECO:0000256" key="10">
    <source>
        <dbReference type="ARBA" id="ARBA00023326"/>
    </source>
</evidence>
<feature type="signal peptide" evidence="15">
    <location>
        <begin position="1"/>
        <end position="23"/>
    </location>
</feature>
<dbReference type="InterPro" id="IPR017853">
    <property type="entry name" value="GH"/>
</dbReference>
<feature type="transmembrane region" description="Helical" evidence="14">
    <location>
        <begin position="1185"/>
        <end position="1205"/>
    </location>
</feature>
<evidence type="ECO:0000313" key="20">
    <source>
        <dbReference type="Proteomes" id="UP001610432"/>
    </source>
</evidence>
<evidence type="ECO:0000256" key="2">
    <source>
        <dbReference type="ARBA" id="ARBA00008682"/>
    </source>
</evidence>
<dbReference type="PANTHER" id="PTHR47700">
    <property type="entry name" value="V CHITINASE, PUTATIVE (AFU_ORTHOLOGUE AFUA_6G13720)-RELATED"/>
    <property type="match status" value="1"/>
</dbReference>
<proteinExistence type="inferred from homology"/>
<comment type="catalytic activity">
    <reaction evidence="1">
        <text>Random endo-hydrolysis of N-acetyl-beta-D-glucosaminide (1-&gt;4)-beta-linkages in chitin and chitodextrins.</text>
        <dbReference type="EC" id="3.2.1.14"/>
    </reaction>
</comment>
<dbReference type="Pfam" id="PF00704">
    <property type="entry name" value="Glyco_hydro_18"/>
    <property type="match status" value="1"/>
</dbReference>
<evidence type="ECO:0000259" key="17">
    <source>
        <dbReference type="PROSITE" id="PS51782"/>
    </source>
</evidence>
<feature type="disulfide bond" evidence="11">
    <location>
        <begin position="448"/>
        <end position="460"/>
    </location>
</feature>
<keyword evidence="14" id="KW-0472">Membrane</keyword>
<evidence type="ECO:0000256" key="8">
    <source>
        <dbReference type="ARBA" id="ARBA00023277"/>
    </source>
</evidence>
<dbReference type="PROSITE" id="PS01095">
    <property type="entry name" value="GH18_1"/>
    <property type="match status" value="1"/>
</dbReference>
<comment type="caution">
    <text evidence="19">The sequence shown here is derived from an EMBL/GenBank/DDBJ whole genome shotgun (WGS) entry which is preliminary data.</text>
</comment>
<gene>
    <name evidence="19" type="ORF">BJX67DRAFT_292234</name>
</gene>
<dbReference type="InterPro" id="IPR001579">
    <property type="entry name" value="Glyco_hydro_18_chit_AS"/>
</dbReference>
<evidence type="ECO:0000256" key="5">
    <source>
        <dbReference type="ARBA" id="ARBA00022801"/>
    </source>
</evidence>
<evidence type="ECO:0000313" key="19">
    <source>
        <dbReference type="EMBL" id="KAL2862689.1"/>
    </source>
</evidence>
<feature type="domain" description="LysM" evidence="17">
    <location>
        <begin position="297"/>
        <end position="342"/>
    </location>
</feature>
<feature type="domain" description="GH18" evidence="18">
    <location>
        <begin position="505"/>
        <end position="873"/>
    </location>
</feature>
<evidence type="ECO:0000256" key="3">
    <source>
        <dbReference type="ARBA" id="ARBA00012729"/>
    </source>
</evidence>
<feature type="disulfide bond" evidence="11">
    <location>
        <begin position="487"/>
        <end position="491"/>
    </location>
</feature>
<dbReference type="SMART" id="SM00636">
    <property type="entry name" value="Glyco_18"/>
    <property type="match status" value="1"/>
</dbReference>
<feature type="disulfide bond" evidence="11">
    <location>
        <begin position="453"/>
        <end position="467"/>
    </location>
</feature>
<dbReference type="InterPro" id="IPR018392">
    <property type="entry name" value="LysM"/>
</dbReference>
<feature type="transmembrane region" description="Helical" evidence="14">
    <location>
        <begin position="1241"/>
        <end position="1260"/>
    </location>
</feature>
<dbReference type="PROSITE" id="PS51910">
    <property type="entry name" value="GH18_2"/>
    <property type="match status" value="1"/>
</dbReference>
<evidence type="ECO:0000256" key="1">
    <source>
        <dbReference type="ARBA" id="ARBA00000822"/>
    </source>
</evidence>
<dbReference type="EMBL" id="JBFXLQ010000063">
    <property type="protein sequence ID" value="KAL2862689.1"/>
    <property type="molecule type" value="Genomic_DNA"/>
</dbReference>
<keyword evidence="14" id="KW-1133">Transmembrane helix</keyword>
<keyword evidence="4 11" id="KW-0147">Chitin-binding</keyword>
<keyword evidence="14" id="KW-0812">Transmembrane</keyword>
<dbReference type="InterPro" id="IPR011583">
    <property type="entry name" value="Chitinase_II/V-like_cat"/>
</dbReference>
<feature type="region of interest" description="Disordered" evidence="13">
    <location>
        <begin position="107"/>
        <end position="129"/>
    </location>
</feature>
<dbReference type="CDD" id="cd00118">
    <property type="entry name" value="LysM"/>
    <property type="match status" value="1"/>
</dbReference>
<keyword evidence="15" id="KW-0732">Signal</keyword>
<feature type="region of interest" description="Disordered" evidence="13">
    <location>
        <begin position="861"/>
        <end position="888"/>
    </location>
</feature>
<reference evidence="19 20" key="1">
    <citation type="submission" date="2024-07" db="EMBL/GenBank/DDBJ databases">
        <title>Section-level genome sequencing and comparative genomics of Aspergillus sections Usti and Cavernicolus.</title>
        <authorList>
            <consortium name="Lawrence Berkeley National Laboratory"/>
            <person name="Nybo J.L."/>
            <person name="Vesth T.C."/>
            <person name="Theobald S."/>
            <person name="Frisvad J.C."/>
            <person name="Larsen T.O."/>
            <person name="Kjaerboelling I."/>
            <person name="Rothschild-Mancinelli K."/>
            <person name="Lyhne E.K."/>
            <person name="Kogle M.E."/>
            <person name="Barry K."/>
            <person name="Clum A."/>
            <person name="Na H."/>
            <person name="Ledsgaard L."/>
            <person name="Lin J."/>
            <person name="Lipzen A."/>
            <person name="Kuo A."/>
            <person name="Riley R."/>
            <person name="Mondo S."/>
            <person name="Labutti K."/>
            <person name="Haridas S."/>
            <person name="Pangalinan J."/>
            <person name="Salamov A.A."/>
            <person name="Simmons B.A."/>
            <person name="Magnuson J.K."/>
            <person name="Chen J."/>
            <person name="Drula E."/>
            <person name="Henrissat B."/>
            <person name="Wiebenga A."/>
            <person name="Lubbers R.J."/>
            <person name="Gomes A.C."/>
            <person name="Macurrencykelacurrency M.R."/>
            <person name="Stajich J."/>
            <person name="Grigoriev I.V."/>
            <person name="Mortensen U.H."/>
            <person name="De Vries R.P."/>
            <person name="Baker S.E."/>
            <person name="Andersen M.R."/>
        </authorList>
    </citation>
    <scope>NUCLEOTIDE SEQUENCE [LARGE SCALE GENOMIC DNA]</scope>
    <source>
        <strain evidence="19 20">CBS 449.75</strain>
    </source>
</reference>
<evidence type="ECO:0000256" key="4">
    <source>
        <dbReference type="ARBA" id="ARBA00022669"/>
    </source>
</evidence>
<evidence type="ECO:0000256" key="11">
    <source>
        <dbReference type="PROSITE-ProRule" id="PRU00261"/>
    </source>
</evidence>
<dbReference type="Gene3D" id="3.30.60.10">
    <property type="entry name" value="Endochitinase-like"/>
    <property type="match status" value="1"/>
</dbReference>
<evidence type="ECO:0000256" key="6">
    <source>
        <dbReference type="ARBA" id="ARBA00023024"/>
    </source>
</evidence>
<dbReference type="Gene3D" id="3.10.350.10">
    <property type="entry name" value="LysM domain"/>
    <property type="match status" value="1"/>
</dbReference>
<protein>
    <recommendedName>
        <fullName evidence="3">chitinase</fullName>
        <ecNumber evidence="3">3.2.1.14</ecNumber>
    </recommendedName>
</protein>
<dbReference type="PANTHER" id="PTHR47700:SF2">
    <property type="entry name" value="CHITINASE"/>
    <property type="match status" value="1"/>
</dbReference>